<reference evidence="17" key="1">
    <citation type="journal article" date="2019" name="Int. J. Syst. Evol. Microbiol.">
        <title>The Global Catalogue of Microorganisms (GCM) 10K type strain sequencing project: providing services to taxonomists for standard genome sequencing and annotation.</title>
        <authorList>
            <consortium name="The Broad Institute Genomics Platform"/>
            <consortium name="The Broad Institute Genome Sequencing Center for Infectious Disease"/>
            <person name="Wu L."/>
            <person name="Ma J."/>
        </authorList>
    </citation>
    <scope>NUCLEOTIDE SEQUENCE [LARGE SCALE GENOMIC DNA]</scope>
    <source>
        <strain evidence="17">CECT 7184</strain>
    </source>
</reference>
<evidence type="ECO:0000256" key="7">
    <source>
        <dbReference type="ARBA" id="ARBA00023136"/>
    </source>
</evidence>
<evidence type="ECO:0000256" key="6">
    <source>
        <dbReference type="ARBA" id="ARBA00022989"/>
    </source>
</evidence>
<organism evidence="16 17">
    <name type="scientific">Thalassorhabdus alkalitolerans</name>
    <dbReference type="NCBI Taxonomy" id="2282697"/>
    <lineage>
        <taxon>Bacteria</taxon>
        <taxon>Bacillati</taxon>
        <taxon>Bacillota</taxon>
        <taxon>Bacilli</taxon>
        <taxon>Bacillales</taxon>
        <taxon>Bacillaceae</taxon>
        <taxon>Thalassorhabdus</taxon>
    </lineage>
</organism>
<feature type="domain" description="HAMP" evidence="15">
    <location>
        <begin position="312"/>
        <end position="365"/>
    </location>
</feature>
<dbReference type="Pfam" id="PF00015">
    <property type="entry name" value="MCPsignal"/>
    <property type="match status" value="1"/>
</dbReference>
<keyword evidence="5 13" id="KW-0812">Transmembrane</keyword>
<comment type="similarity">
    <text evidence="9">Belongs to the methyl-accepting chemotaxis (MCP) protein family.</text>
</comment>
<keyword evidence="11" id="KW-0175">Coiled coil</keyword>
<evidence type="ECO:0000256" key="1">
    <source>
        <dbReference type="ARBA" id="ARBA00004651"/>
    </source>
</evidence>
<evidence type="ECO:0000256" key="8">
    <source>
        <dbReference type="ARBA" id="ARBA00023224"/>
    </source>
</evidence>
<dbReference type="Proteomes" id="UP001596142">
    <property type="component" value="Unassembled WGS sequence"/>
</dbReference>
<dbReference type="PANTHER" id="PTHR32089:SF114">
    <property type="entry name" value="METHYL-ACCEPTING CHEMOTAXIS PROTEIN MCPB"/>
    <property type="match status" value="1"/>
</dbReference>
<feature type="domain" description="Methyl-accepting transducer" evidence="14">
    <location>
        <begin position="384"/>
        <end position="620"/>
    </location>
</feature>
<evidence type="ECO:0000256" key="9">
    <source>
        <dbReference type="ARBA" id="ARBA00029447"/>
    </source>
</evidence>
<keyword evidence="3" id="KW-0488">Methylation</keyword>
<evidence type="ECO:0000259" key="14">
    <source>
        <dbReference type="PROSITE" id="PS50111"/>
    </source>
</evidence>
<evidence type="ECO:0000256" key="4">
    <source>
        <dbReference type="ARBA" id="ARBA00022500"/>
    </source>
</evidence>
<dbReference type="SMART" id="SM00283">
    <property type="entry name" value="MA"/>
    <property type="match status" value="1"/>
</dbReference>
<dbReference type="Gene3D" id="1.10.287.950">
    <property type="entry name" value="Methyl-accepting chemotaxis protein"/>
    <property type="match status" value="1"/>
</dbReference>
<dbReference type="Pfam" id="PF02743">
    <property type="entry name" value="dCache_1"/>
    <property type="match status" value="1"/>
</dbReference>
<feature type="compositionally biased region" description="Polar residues" evidence="12">
    <location>
        <begin position="432"/>
        <end position="445"/>
    </location>
</feature>
<dbReference type="InterPro" id="IPR004089">
    <property type="entry name" value="MCPsignal_dom"/>
</dbReference>
<gene>
    <name evidence="16" type="ORF">ACFPU1_08820</name>
</gene>
<dbReference type="CDD" id="cd12914">
    <property type="entry name" value="PDC1_DGC_like"/>
    <property type="match status" value="1"/>
</dbReference>
<sequence length="671" mass="72842">MKKRIRQLTGGGSLRKKLIACFLLVGLLPMIISTYFVYHSSSDEIVAKEQESMESIAAGTADAMERWLDRRMGEIKLTAQTEAIESLDTEAQLRLMHRVKEQNETYETVVFTDPEGIVRAHTTEENIGQLNLADRAYFQNGMDGEDTISSVLESNATGNRIVVVATPVREQSGEITGVLSASVNFEELIYQFLDEESSNIGGLPLLIDDQDIIQLSPDEEQIGLVTNETGLSQEWLTAFESGKQETGATVLSRNGEDVLLAYAPISLAGYGLYMVTPMETVLAVSSDILMQTVIIITIAALLIIFFAWFIAQRISKPVRAVTEEVRKVAAGDISGEEISVSSHDEIGELAANVNQMTANLKKLIRQVDESADLVAASSEQLTASAEQSSKSSEAITNAMQEVAAGSEQQNTGVQESQLSMEEVTKGVQQVAESSAAITESSNTTIEKAEEGGQFVQQTLEKMETINTSVNESSSINQSLNNHSKEIEKILGVITDIAEQTNLLALNAAIEAARAGEEGRGFAVVAEEVRKLAEGSQKSSKQIAVIIGEIQQDMERSINSMSKVTKDVEEGLEVAQGTKEKFQDIIENTTLVAEQIENLAATSEEMSAGTQQVSASFEEIAKVIQATTSSTRHVASSSEEQLASVQEINSSAQSLRDMSSRLNEVIKEFKVK</sequence>
<proteinExistence type="inferred from homology"/>
<feature type="coiled-coil region" evidence="11">
    <location>
        <begin position="346"/>
        <end position="373"/>
    </location>
</feature>
<dbReference type="SUPFAM" id="SSF58104">
    <property type="entry name" value="Methyl-accepting chemotaxis protein (MCP) signaling domain"/>
    <property type="match status" value="1"/>
</dbReference>
<dbReference type="PROSITE" id="PS50111">
    <property type="entry name" value="CHEMOTAXIS_TRANSDUC_2"/>
    <property type="match status" value="1"/>
</dbReference>
<evidence type="ECO:0000256" key="3">
    <source>
        <dbReference type="ARBA" id="ARBA00022481"/>
    </source>
</evidence>
<evidence type="ECO:0000256" key="10">
    <source>
        <dbReference type="PROSITE-ProRule" id="PRU00284"/>
    </source>
</evidence>
<evidence type="ECO:0000256" key="13">
    <source>
        <dbReference type="SAM" id="Phobius"/>
    </source>
</evidence>
<dbReference type="SUPFAM" id="SSF103190">
    <property type="entry name" value="Sensory domain-like"/>
    <property type="match status" value="1"/>
</dbReference>
<comment type="caution">
    <text evidence="16">The sequence shown here is derived from an EMBL/GenBank/DDBJ whole genome shotgun (WGS) entry which is preliminary data.</text>
</comment>
<evidence type="ECO:0000313" key="17">
    <source>
        <dbReference type="Proteomes" id="UP001596142"/>
    </source>
</evidence>
<dbReference type="RefSeq" id="WP_385940184.1">
    <property type="nucleotide sequence ID" value="NZ_JBHSOZ010000003.1"/>
</dbReference>
<comment type="subcellular location">
    <subcellularLocation>
        <location evidence="1">Cell membrane</location>
        <topology evidence="1">Multi-pass membrane protein</topology>
    </subcellularLocation>
</comment>
<feature type="transmembrane region" description="Helical" evidence="13">
    <location>
        <begin position="20"/>
        <end position="38"/>
    </location>
</feature>
<dbReference type="PANTHER" id="PTHR32089">
    <property type="entry name" value="METHYL-ACCEPTING CHEMOTAXIS PROTEIN MCPB"/>
    <property type="match status" value="1"/>
</dbReference>
<dbReference type="EMBL" id="JBHSOZ010000003">
    <property type="protein sequence ID" value="MFC5712882.1"/>
    <property type="molecule type" value="Genomic_DNA"/>
</dbReference>
<dbReference type="PROSITE" id="PS50885">
    <property type="entry name" value="HAMP"/>
    <property type="match status" value="1"/>
</dbReference>
<dbReference type="CDD" id="cd11386">
    <property type="entry name" value="MCP_signal"/>
    <property type="match status" value="1"/>
</dbReference>
<dbReference type="Gene3D" id="6.10.340.10">
    <property type="match status" value="1"/>
</dbReference>
<evidence type="ECO:0000256" key="2">
    <source>
        <dbReference type="ARBA" id="ARBA00022475"/>
    </source>
</evidence>
<feature type="transmembrane region" description="Helical" evidence="13">
    <location>
        <begin position="259"/>
        <end position="276"/>
    </location>
</feature>
<keyword evidence="7 13" id="KW-0472">Membrane</keyword>
<dbReference type="SMART" id="SM00304">
    <property type="entry name" value="HAMP"/>
    <property type="match status" value="1"/>
</dbReference>
<evidence type="ECO:0000259" key="15">
    <source>
        <dbReference type="PROSITE" id="PS50885"/>
    </source>
</evidence>
<keyword evidence="4" id="KW-0145">Chemotaxis</keyword>
<feature type="region of interest" description="Disordered" evidence="12">
    <location>
        <begin position="432"/>
        <end position="451"/>
    </location>
</feature>
<feature type="transmembrane region" description="Helical" evidence="13">
    <location>
        <begin position="288"/>
        <end position="311"/>
    </location>
</feature>
<dbReference type="InterPro" id="IPR033479">
    <property type="entry name" value="dCache_1"/>
</dbReference>
<evidence type="ECO:0000256" key="12">
    <source>
        <dbReference type="SAM" id="MobiDB-lite"/>
    </source>
</evidence>
<dbReference type="InterPro" id="IPR029151">
    <property type="entry name" value="Sensor-like_sf"/>
</dbReference>
<keyword evidence="17" id="KW-1185">Reference proteome</keyword>
<keyword evidence="2" id="KW-1003">Cell membrane</keyword>
<evidence type="ECO:0000256" key="11">
    <source>
        <dbReference type="SAM" id="Coils"/>
    </source>
</evidence>
<protein>
    <submittedName>
        <fullName evidence="16">Methyl-accepting chemotaxis protein</fullName>
    </submittedName>
</protein>
<dbReference type="InterPro" id="IPR003660">
    <property type="entry name" value="HAMP_dom"/>
</dbReference>
<keyword evidence="6 13" id="KW-1133">Transmembrane helix</keyword>
<dbReference type="CDD" id="cd06225">
    <property type="entry name" value="HAMP"/>
    <property type="match status" value="1"/>
</dbReference>
<keyword evidence="8 10" id="KW-0807">Transducer</keyword>
<dbReference type="Pfam" id="PF00672">
    <property type="entry name" value="HAMP"/>
    <property type="match status" value="1"/>
</dbReference>
<evidence type="ECO:0000256" key="5">
    <source>
        <dbReference type="ARBA" id="ARBA00022692"/>
    </source>
</evidence>
<dbReference type="Gene3D" id="3.30.450.20">
    <property type="entry name" value="PAS domain"/>
    <property type="match status" value="1"/>
</dbReference>
<accession>A0ABW0YQ75</accession>
<evidence type="ECO:0000313" key="16">
    <source>
        <dbReference type="EMBL" id="MFC5712882.1"/>
    </source>
</evidence>
<name>A0ABW0YQ75_9BACI</name>